<keyword evidence="4 13" id="KW-0479">Metal-binding</keyword>
<dbReference type="EC" id="3.1.21.10" evidence="13"/>
<gene>
    <name evidence="13" type="primary">recU</name>
    <name evidence="14" type="ORF">HNQ94_000425</name>
</gene>
<dbReference type="HAMAP" id="MF_00130">
    <property type="entry name" value="RecU"/>
    <property type="match status" value="1"/>
</dbReference>
<proteinExistence type="inferred from homology"/>
<dbReference type="GO" id="GO:0008821">
    <property type="term" value="F:crossover junction DNA endonuclease activity"/>
    <property type="evidence" value="ECO:0007669"/>
    <property type="project" value="UniProtKB-EC"/>
</dbReference>
<evidence type="ECO:0000256" key="2">
    <source>
        <dbReference type="ARBA" id="ARBA00022490"/>
    </source>
</evidence>
<evidence type="ECO:0000256" key="12">
    <source>
        <dbReference type="ARBA" id="ARBA00029523"/>
    </source>
</evidence>
<feature type="binding site" evidence="13">
    <location>
        <position position="56"/>
    </location>
    <ligand>
        <name>Mg(2+)</name>
        <dbReference type="ChEBI" id="CHEBI:18420"/>
    </ligand>
</feature>
<organism evidence="14 15">
    <name type="scientific">Salirhabdus euzebyi</name>
    <dbReference type="NCBI Taxonomy" id="394506"/>
    <lineage>
        <taxon>Bacteria</taxon>
        <taxon>Bacillati</taxon>
        <taxon>Bacillota</taxon>
        <taxon>Bacilli</taxon>
        <taxon>Bacillales</taxon>
        <taxon>Bacillaceae</taxon>
        <taxon>Salirhabdus</taxon>
    </lineage>
</organism>
<comment type="caution">
    <text evidence="14">The sequence shown here is derived from an EMBL/GenBank/DDBJ whole genome shotgun (WGS) entry which is preliminary data.</text>
</comment>
<dbReference type="RefSeq" id="WP_174494442.1">
    <property type="nucleotide sequence ID" value="NZ_CADDWK010000001.1"/>
</dbReference>
<sequence length="173" mass="19626">MNHGRRGMSFENTVNYTNNLYNHKGKAIINKRPTPMKIIGKTRGNQHLCIFSEKSTVDYDGIYLGKPVVFEAKTTKLKRFPLDMITDSQVEYLQQAEKHGAVSFVLIEMRIVNDVFLIPNNMLQKYLKAANKGARKSIPLQDLEIYAHLVTTQNGVPLDYLSVVDKLIKEGVA</sequence>
<dbReference type="CDD" id="cd22354">
    <property type="entry name" value="RecU-like"/>
    <property type="match status" value="1"/>
</dbReference>
<dbReference type="Pfam" id="PF03838">
    <property type="entry name" value="RecU"/>
    <property type="match status" value="1"/>
</dbReference>
<comment type="subcellular location">
    <subcellularLocation>
        <location evidence="1 13">Cytoplasm</location>
    </subcellularLocation>
</comment>
<dbReference type="GO" id="GO:0005737">
    <property type="term" value="C:cytoplasm"/>
    <property type="evidence" value="ECO:0007669"/>
    <property type="project" value="UniProtKB-SubCell"/>
</dbReference>
<evidence type="ECO:0000313" key="14">
    <source>
        <dbReference type="EMBL" id="MBB6452004.1"/>
    </source>
</evidence>
<accession>A0A841PW39</accession>
<dbReference type="InterPro" id="IPR011856">
    <property type="entry name" value="tRNA_endonuc-like_dom_sf"/>
</dbReference>
<comment type="cofactor">
    <cofactor evidence="13">
        <name>Mg(2+)</name>
        <dbReference type="ChEBI" id="CHEBI:18420"/>
    </cofactor>
    <text evidence="13">Binds 1 Mg(2+) ion per subunit.</text>
</comment>
<dbReference type="Gene3D" id="3.40.1350.10">
    <property type="match status" value="1"/>
</dbReference>
<protein>
    <recommendedName>
        <fullName evidence="12 13">Holliday junction resolvase RecU</fullName>
        <ecNumber evidence="13">3.1.21.10</ecNumber>
    </recommendedName>
    <alternativeName>
        <fullName evidence="13">Recombination protein U homolog</fullName>
    </alternativeName>
</protein>
<evidence type="ECO:0000256" key="11">
    <source>
        <dbReference type="ARBA" id="ARBA00023447"/>
    </source>
</evidence>
<dbReference type="SUPFAM" id="SSF52980">
    <property type="entry name" value="Restriction endonuclease-like"/>
    <property type="match status" value="1"/>
</dbReference>
<dbReference type="GO" id="GO:0000287">
    <property type="term" value="F:magnesium ion binding"/>
    <property type="evidence" value="ECO:0007669"/>
    <property type="project" value="UniProtKB-UniRule"/>
</dbReference>
<name>A0A841PW39_9BACI</name>
<evidence type="ECO:0000256" key="1">
    <source>
        <dbReference type="ARBA" id="ARBA00004496"/>
    </source>
</evidence>
<feature type="site" description="Transition state stabilizer" evidence="13">
    <location>
        <position position="73"/>
    </location>
</feature>
<evidence type="ECO:0000313" key="15">
    <source>
        <dbReference type="Proteomes" id="UP000581688"/>
    </source>
</evidence>
<keyword evidence="5 13" id="KW-0255">Endonuclease</keyword>
<dbReference type="Proteomes" id="UP000581688">
    <property type="component" value="Unassembled WGS sequence"/>
</dbReference>
<keyword evidence="2 13" id="KW-0963">Cytoplasm</keyword>
<evidence type="ECO:0000256" key="3">
    <source>
        <dbReference type="ARBA" id="ARBA00022722"/>
    </source>
</evidence>
<dbReference type="GO" id="GO:0006281">
    <property type="term" value="P:DNA repair"/>
    <property type="evidence" value="ECO:0007669"/>
    <property type="project" value="UniProtKB-UniRule"/>
</dbReference>
<keyword evidence="3 13" id="KW-0540">Nuclease</keyword>
<dbReference type="GO" id="GO:0007059">
    <property type="term" value="P:chromosome segregation"/>
    <property type="evidence" value="ECO:0007669"/>
    <property type="project" value="UniProtKB-UniRule"/>
</dbReference>
<keyword evidence="8 13" id="KW-0460">Magnesium</keyword>
<feature type="binding site" evidence="13">
    <location>
        <position position="58"/>
    </location>
    <ligand>
        <name>Mg(2+)</name>
        <dbReference type="ChEBI" id="CHEBI:18420"/>
    </ligand>
</feature>
<evidence type="ECO:0000256" key="13">
    <source>
        <dbReference type="HAMAP-Rule" id="MF_00130"/>
    </source>
</evidence>
<keyword evidence="10 13" id="KW-0234">DNA repair</keyword>
<comment type="function">
    <text evidence="13">Endonuclease that resolves Holliday junction intermediates in genetic recombination. Cleaves mobile four-strand junctions by introducing symmetrical nicks in paired strands. Promotes annealing of linear ssDNA with homologous dsDNA. Required for DNA repair, homologous recombination and chromosome segregation.</text>
</comment>
<evidence type="ECO:0000256" key="8">
    <source>
        <dbReference type="ARBA" id="ARBA00022842"/>
    </source>
</evidence>
<keyword evidence="9 13" id="KW-0233">DNA recombination</keyword>
<keyword evidence="15" id="KW-1185">Reference proteome</keyword>
<dbReference type="GO" id="GO:0006310">
    <property type="term" value="P:DNA recombination"/>
    <property type="evidence" value="ECO:0007669"/>
    <property type="project" value="UniProtKB-UniRule"/>
</dbReference>
<comment type="similarity">
    <text evidence="11 13">Belongs to the RecU family.</text>
</comment>
<keyword evidence="6 13" id="KW-0227">DNA damage</keyword>
<comment type="catalytic activity">
    <reaction evidence="13">
        <text>Endonucleolytic cleavage at a junction such as a reciprocal single-stranded crossover between two homologous DNA duplexes (Holliday junction).</text>
        <dbReference type="EC" id="3.1.21.10"/>
    </reaction>
</comment>
<keyword evidence="7 13" id="KW-0378">Hydrolase</keyword>
<dbReference type="InterPro" id="IPR004612">
    <property type="entry name" value="Resolv_RecU"/>
</dbReference>
<dbReference type="EMBL" id="JACHGH010000001">
    <property type="protein sequence ID" value="MBB6452004.1"/>
    <property type="molecule type" value="Genomic_DNA"/>
</dbReference>
<dbReference type="InterPro" id="IPR011335">
    <property type="entry name" value="Restrct_endonuc-II-like"/>
</dbReference>
<evidence type="ECO:0000256" key="6">
    <source>
        <dbReference type="ARBA" id="ARBA00022763"/>
    </source>
</evidence>
<evidence type="ECO:0000256" key="7">
    <source>
        <dbReference type="ARBA" id="ARBA00022801"/>
    </source>
</evidence>
<evidence type="ECO:0000256" key="9">
    <source>
        <dbReference type="ARBA" id="ARBA00023172"/>
    </source>
</evidence>
<evidence type="ECO:0000256" key="4">
    <source>
        <dbReference type="ARBA" id="ARBA00022723"/>
    </source>
</evidence>
<dbReference type="AlphaFoldDB" id="A0A841PW39"/>
<dbReference type="PIRSF" id="PIRSF037785">
    <property type="entry name" value="RecU"/>
    <property type="match status" value="1"/>
</dbReference>
<evidence type="ECO:0000256" key="5">
    <source>
        <dbReference type="ARBA" id="ARBA00022759"/>
    </source>
</evidence>
<evidence type="ECO:0000256" key="10">
    <source>
        <dbReference type="ARBA" id="ARBA00023204"/>
    </source>
</evidence>
<feature type="binding site" evidence="13">
    <location>
        <position position="71"/>
    </location>
    <ligand>
        <name>Mg(2+)</name>
        <dbReference type="ChEBI" id="CHEBI:18420"/>
    </ligand>
</feature>
<feature type="binding site" evidence="13">
    <location>
        <position position="89"/>
    </location>
    <ligand>
        <name>Mg(2+)</name>
        <dbReference type="ChEBI" id="CHEBI:18420"/>
    </ligand>
</feature>
<reference evidence="14 15" key="1">
    <citation type="submission" date="2020-08" db="EMBL/GenBank/DDBJ databases">
        <title>Genomic Encyclopedia of Type Strains, Phase IV (KMG-IV): sequencing the most valuable type-strain genomes for metagenomic binning, comparative biology and taxonomic classification.</title>
        <authorList>
            <person name="Goeker M."/>
        </authorList>
    </citation>
    <scope>NUCLEOTIDE SEQUENCE [LARGE SCALE GENOMIC DNA]</scope>
    <source>
        <strain evidence="14 15">DSM 19612</strain>
    </source>
</reference>
<dbReference type="GO" id="GO:0003676">
    <property type="term" value="F:nucleic acid binding"/>
    <property type="evidence" value="ECO:0007669"/>
    <property type="project" value="InterPro"/>
</dbReference>